<evidence type="ECO:0000256" key="8">
    <source>
        <dbReference type="ARBA" id="ARBA00023065"/>
    </source>
</evidence>
<dbReference type="CDD" id="cd13686">
    <property type="entry name" value="GluR_Plant"/>
    <property type="match status" value="1"/>
</dbReference>
<feature type="chain" id="PRO_5015178286" description="Glutamate receptor" evidence="19">
    <location>
        <begin position="27"/>
        <end position="972"/>
    </location>
</feature>
<dbReference type="Gramene" id="PRQ31845">
    <property type="protein sequence ID" value="PRQ31845"/>
    <property type="gene ID" value="RchiOBHm_Chr5g0039911"/>
</dbReference>
<evidence type="ECO:0000256" key="17">
    <source>
        <dbReference type="SAM" id="MobiDB-lite"/>
    </source>
</evidence>
<comment type="similarity">
    <text evidence="2 15">Belongs to the glutamate-gated ion channel (TC 1.A.10.1) family.</text>
</comment>
<dbReference type="InterPro" id="IPR001828">
    <property type="entry name" value="ANF_lig-bd_rcpt"/>
</dbReference>
<evidence type="ECO:0000256" key="11">
    <source>
        <dbReference type="ARBA" id="ARBA00023180"/>
    </source>
</evidence>
<keyword evidence="12 15" id="KW-1071">Ligand-gated ion channel</keyword>
<feature type="domain" description="Ionotropic glutamate receptor C-terminal" evidence="20">
    <location>
        <begin position="477"/>
        <end position="825"/>
    </location>
</feature>
<comment type="caution">
    <text evidence="21">The sequence shown here is derived from an EMBL/GenBank/DDBJ whole genome shotgun (WGS) entry which is preliminary data.</text>
</comment>
<evidence type="ECO:0000256" key="9">
    <source>
        <dbReference type="ARBA" id="ARBA00023136"/>
    </source>
</evidence>
<feature type="region of interest" description="Disordered" evidence="17">
    <location>
        <begin position="907"/>
        <end position="972"/>
    </location>
</feature>
<dbReference type="CDD" id="cd19990">
    <property type="entry name" value="PBP1_GABAb_receptor_plant"/>
    <property type="match status" value="1"/>
</dbReference>
<dbReference type="InterPro" id="IPR044440">
    <property type="entry name" value="GABAb_receptor_plant_PBP1"/>
</dbReference>
<dbReference type="InterPro" id="IPR028082">
    <property type="entry name" value="Peripla_BP_I"/>
</dbReference>
<sequence>MENRKRRISINLVLLSWIFMVAAIAAENTSTIPVNVGVVVDLDEVSGKMYLSCIEMALSDFYASHTQYKTRVVLNTSNSHEDVVGAADAGISQKLSGLFYNETALDLITNVEVKAILGPMTSMQATFVVKLGEKAHVPIISFSATSPSLTSLQSSYFFQFAQNDSTQVKAISGIVQNFGWRRVVPIYVDNMYGEGIMPFLIDALLEVDAHVPYRSVISQSATDDQIEIELYELMTMQTRVFIVHMMPKLASQLFAKAKEIGMMNKGFVWITTNGIGDRLKAMESVLNSMQGVLCVETDVSDTFKLRDFKTRWKRQFQQENPEIIDVELDAFGYRAYDAAFAIAMAVEKVGNASFGSQKGNASSFNSTDLGSLKVSQYGSNVSNALSLTSFRGLAGNFSLVDRQLQLSTFKIVNVNGNGGRGRAVGYWTPENGRLVNSTNSCNVSAFNCDALGPIIWPGESLSVPKGWEIPENGTKLRIGVPVRDGFSEFVKVTPNLRTNTSDVTGFSIDVFKAAVDLLPYALPYELIPYAYPNGSSAGTYNDLIYQVYLGKFDAVVGDATIRANRTLYVDFAMPYTESGVVMVVPIIDSTHSRTKNAWVFLQPLTWGLWMTILCFFIFIGFVIWVLEHRINEDFRGPPSYQVGTSFWFSFSTIVFSQMVSNLGRFVMIIWVFVVLIVTQSYTANLASLLTVQQLRPAVDDLNVLLRNGEKVGYMKDAFVYDLLIQRGFDDSKLKACGSMEEIDDALSKGSANGGIAAIVHETPYMKLFVAKYCSKYTMIGPIFKTDGFGFAFPKGSPLVSEITQAILNLTDDGLMGMIEDKWIKKDSNCKNSTGNFSSTALGLESFWGLFLIAGIASIFALITSVTSFLYEHKHVLMPPDSGTSKWKRIRAMFEIFNKRELSSHTFRSSRHTDSYTGTRHHEVKGSSPNHNWPESPQSCINHADTVSVSSRGQASPETNPTLELAITVQETH</sequence>
<evidence type="ECO:0000256" key="14">
    <source>
        <dbReference type="ARBA" id="ARBA00049638"/>
    </source>
</evidence>
<dbReference type="SMART" id="SM00079">
    <property type="entry name" value="PBPe"/>
    <property type="match status" value="1"/>
</dbReference>
<evidence type="ECO:0000256" key="15">
    <source>
        <dbReference type="PIRNR" id="PIRNR037090"/>
    </source>
</evidence>
<dbReference type="Gene3D" id="1.10.287.70">
    <property type="match status" value="1"/>
</dbReference>
<keyword evidence="5 18" id="KW-0812">Transmembrane</keyword>
<evidence type="ECO:0000256" key="13">
    <source>
        <dbReference type="ARBA" id="ARBA00023303"/>
    </source>
</evidence>
<dbReference type="SUPFAM" id="SSF81324">
    <property type="entry name" value="Voltage-gated potassium channels"/>
    <property type="match status" value="1"/>
</dbReference>
<evidence type="ECO:0000256" key="5">
    <source>
        <dbReference type="ARBA" id="ARBA00022692"/>
    </source>
</evidence>
<dbReference type="PANTHER" id="PTHR34836:SF1">
    <property type="entry name" value="OS09G0428600 PROTEIN"/>
    <property type="match status" value="1"/>
</dbReference>
<name>A0A2P6QCD6_ROSCH</name>
<comment type="function">
    <text evidence="14">Glutamate-gated receptor that probably acts as a non-selective cation channel. May be involved in light-signal transduction and calcium homeostasis via the regulation of calcium influx into cells.</text>
</comment>
<evidence type="ECO:0000256" key="18">
    <source>
        <dbReference type="SAM" id="Phobius"/>
    </source>
</evidence>
<evidence type="ECO:0000256" key="6">
    <source>
        <dbReference type="ARBA" id="ARBA00022729"/>
    </source>
</evidence>
<keyword evidence="4 15" id="KW-0813">Transport</keyword>
<evidence type="ECO:0000256" key="2">
    <source>
        <dbReference type="ARBA" id="ARBA00008685"/>
    </source>
</evidence>
<comment type="subcellular location">
    <subcellularLocation>
        <location evidence="1">Membrane</location>
        <topology evidence="1">Multi-pass membrane protein</topology>
    </subcellularLocation>
</comment>
<dbReference type="Proteomes" id="UP000238479">
    <property type="component" value="Chromosome 5"/>
</dbReference>
<dbReference type="Gene3D" id="3.40.190.10">
    <property type="entry name" value="Periplasmic binding protein-like II"/>
    <property type="match status" value="2"/>
</dbReference>
<evidence type="ECO:0000256" key="16">
    <source>
        <dbReference type="PIRSR" id="PIRSR037090-50"/>
    </source>
</evidence>
<dbReference type="GO" id="GO:0015276">
    <property type="term" value="F:ligand-gated monoatomic ion channel activity"/>
    <property type="evidence" value="ECO:0007669"/>
    <property type="project" value="InterPro"/>
</dbReference>
<feature type="transmembrane region" description="Helical" evidence="18">
    <location>
        <begin position="638"/>
        <end position="659"/>
    </location>
</feature>
<dbReference type="Pfam" id="PF01094">
    <property type="entry name" value="ANF_receptor"/>
    <property type="match status" value="1"/>
</dbReference>
<dbReference type="FunFam" id="3.40.50.2300:FF:000188">
    <property type="entry name" value="Glutamate receptor"/>
    <property type="match status" value="1"/>
</dbReference>
<dbReference type="FunFam" id="3.40.190.10:FF:000195">
    <property type="entry name" value="Glutamate receptor 2.7"/>
    <property type="match status" value="1"/>
</dbReference>
<keyword evidence="7 18" id="KW-1133">Transmembrane helix</keyword>
<keyword evidence="10 15" id="KW-0675">Receptor</keyword>
<organism evidence="21 22">
    <name type="scientific">Rosa chinensis</name>
    <name type="common">China rose</name>
    <dbReference type="NCBI Taxonomy" id="74649"/>
    <lineage>
        <taxon>Eukaryota</taxon>
        <taxon>Viridiplantae</taxon>
        <taxon>Streptophyta</taxon>
        <taxon>Embryophyta</taxon>
        <taxon>Tracheophyta</taxon>
        <taxon>Spermatophyta</taxon>
        <taxon>Magnoliopsida</taxon>
        <taxon>eudicotyledons</taxon>
        <taxon>Gunneridae</taxon>
        <taxon>Pentapetalae</taxon>
        <taxon>rosids</taxon>
        <taxon>fabids</taxon>
        <taxon>Rosales</taxon>
        <taxon>Rosaceae</taxon>
        <taxon>Rosoideae</taxon>
        <taxon>Rosoideae incertae sedis</taxon>
        <taxon>Rosa</taxon>
    </lineage>
</organism>
<dbReference type="InterPro" id="IPR015683">
    <property type="entry name" value="Ionotropic_Glu_rcpt"/>
</dbReference>
<feature type="transmembrane region" description="Helical" evidence="18">
    <location>
        <begin position="606"/>
        <end position="626"/>
    </location>
</feature>
<dbReference type="PIRSF" id="PIRSF037090">
    <property type="entry name" value="Iontro_Glu-like_rcpt_pln"/>
    <property type="match status" value="1"/>
</dbReference>
<keyword evidence="13 15" id="KW-0407">Ion channel</keyword>
<protein>
    <recommendedName>
        <fullName evidence="15">Glutamate receptor</fullName>
    </recommendedName>
</protein>
<proteinExistence type="inferred from homology"/>
<feature type="transmembrane region" description="Helical" evidence="18">
    <location>
        <begin position="846"/>
        <end position="870"/>
    </location>
</feature>
<evidence type="ECO:0000259" key="20">
    <source>
        <dbReference type="SMART" id="SM00079"/>
    </source>
</evidence>
<dbReference type="SUPFAM" id="SSF53850">
    <property type="entry name" value="Periplasmic binding protein-like II"/>
    <property type="match status" value="1"/>
</dbReference>
<dbReference type="Gene3D" id="3.40.50.2300">
    <property type="match status" value="2"/>
</dbReference>
<evidence type="ECO:0000256" key="19">
    <source>
        <dbReference type="SAM" id="SignalP"/>
    </source>
</evidence>
<dbReference type="GO" id="GO:0016020">
    <property type="term" value="C:membrane"/>
    <property type="evidence" value="ECO:0007669"/>
    <property type="project" value="UniProtKB-SubCell"/>
</dbReference>
<evidence type="ECO:0000256" key="10">
    <source>
        <dbReference type="ARBA" id="ARBA00023170"/>
    </source>
</evidence>
<feature type="compositionally biased region" description="Polar residues" evidence="17">
    <location>
        <begin position="926"/>
        <end position="961"/>
    </location>
</feature>
<keyword evidence="16" id="KW-1015">Disulfide bond</keyword>
<accession>A0A2P6QCD6</accession>
<gene>
    <name evidence="21" type="ORF">RchiOBHm_Chr5g0039911</name>
</gene>
<comment type="subunit">
    <text evidence="3">May form heteromers.</text>
</comment>
<dbReference type="EMBL" id="PDCK01000043">
    <property type="protein sequence ID" value="PRQ31845.1"/>
    <property type="molecule type" value="Genomic_DNA"/>
</dbReference>
<evidence type="ECO:0000256" key="1">
    <source>
        <dbReference type="ARBA" id="ARBA00004141"/>
    </source>
</evidence>
<comment type="function">
    <text evidence="15">Glutamate-gated receptor that probably acts as non-selective cation channel.</text>
</comment>
<dbReference type="InterPro" id="IPR017103">
    <property type="entry name" value="Iontropic_Glu_rcpt_pln"/>
</dbReference>
<evidence type="ECO:0000256" key="7">
    <source>
        <dbReference type="ARBA" id="ARBA00022989"/>
    </source>
</evidence>
<dbReference type="AlphaFoldDB" id="A0A2P6QCD6"/>
<dbReference type="FunFam" id="3.40.190.10:FF:000103">
    <property type="entry name" value="Glutamate receptor"/>
    <property type="match status" value="1"/>
</dbReference>
<evidence type="ECO:0000256" key="12">
    <source>
        <dbReference type="ARBA" id="ARBA00023286"/>
    </source>
</evidence>
<dbReference type="FunFam" id="1.10.287.70:FF:000037">
    <property type="entry name" value="Glutamate receptor"/>
    <property type="match status" value="1"/>
</dbReference>
<evidence type="ECO:0000313" key="21">
    <source>
        <dbReference type="EMBL" id="PRQ31845.1"/>
    </source>
</evidence>
<dbReference type="InterPro" id="IPR001320">
    <property type="entry name" value="Iontro_rcpt_C"/>
</dbReference>
<keyword evidence="9 15" id="KW-0472">Membrane</keyword>
<dbReference type="PANTHER" id="PTHR34836">
    <property type="entry name" value="OS06G0188250 PROTEIN"/>
    <property type="match status" value="1"/>
</dbReference>
<dbReference type="OMA" id="HGEKREN"/>
<reference evidence="21 22" key="1">
    <citation type="journal article" date="2018" name="Nat. Genet.">
        <title>The Rosa genome provides new insights in the design of modern roses.</title>
        <authorList>
            <person name="Bendahmane M."/>
        </authorList>
    </citation>
    <scope>NUCLEOTIDE SEQUENCE [LARGE SCALE GENOMIC DNA]</scope>
    <source>
        <strain evidence="22">cv. Old Blush</strain>
    </source>
</reference>
<evidence type="ECO:0000313" key="22">
    <source>
        <dbReference type="Proteomes" id="UP000238479"/>
    </source>
</evidence>
<feature type="disulfide bond" evidence="16">
    <location>
        <begin position="773"/>
        <end position="829"/>
    </location>
</feature>
<evidence type="ECO:0000256" key="4">
    <source>
        <dbReference type="ARBA" id="ARBA00022448"/>
    </source>
</evidence>
<feature type="transmembrane region" description="Helical" evidence="18">
    <location>
        <begin position="665"/>
        <end position="686"/>
    </location>
</feature>
<dbReference type="Pfam" id="PF00060">
    <property type="entry name" value="Lig_chan"/>
    <property type="match status" value="1"/>
</dbReference>
<keyword evidence="11" id="KW-0325">Glycoprotein</keyword>
<keyword evidence="22" id="KW-1185">Reference proteome</keyword>
<keyword evidence="8 15" id="KW-0406">Ion transport</keyword>
<keyword evidence="6 19" id="KW-0732">Signal</keyword>
<dbReference type="SUPFAM" id="SSF53822">
    <property type="entry name" value="Periplasmic binding protein-like I"/>
    <property type="match status" value="1"/>
</dbReference>
<feature type="signal peptide" evidence="19">
    <location>
        <begin position="1"/>
        <end position="26"/>
    </location>
</feature>
<evidence type="ECO:0000256" key="3">
    <source>
        <dbReference type="ARBA" id="ARBA00011095"/>
    </source>
</evidence>